<sequence>MKSLLALFGFAVAVGTVSSAAGAEFPVRPIKFVIPFTPGGSADVTARILAPRLMAVLGQPVVVENRAGGSGIVATQAVHGAAADGYTLLMLTPSHTANPVIQSKLPYDTLEDFVPVAMLVDVPGLLVINSSLPVSTLPELLDYAKTHRVSYSSAGVGTFPHLGVEDLASRAGVPMLHVAYKGAAPALNDLIAGHVDMKLDGYTTSIEHIKAGKLRAIAATSTERLAELPDTPTVAELGFPGFETSFWMGVAAPAGTPPAVVAKLQQAFIAAFDTATRERLANLGVRVIAKPGDELDALVRREIQQWSELAKRQGFVKQ</sequence>
<evidence type="ECO:0000256" key="1">
    <source>
        <dbReference type="ARBA" id="ARBA00006987"/>
    </source>
</evidence>
<feature type="chain" id="PRO_5018109097" evidence="2">
    <location>
        <begin position="24"/>
        <end position="318"/>
    </location>
</feature>
<accession>A0A3P4B595</accession>
<keyword evidence="3" id="KW-0675">Receptor</keyword>
<dbReference type="InterPro" id="IPR042100">
    <property type="entry name" value="Bug_dom1"/>
</dbReference>
<feature type="signal peptide" evidence="2">
    <location>
        <begin position="1"/>
        <end position="23"/>
    </location>
</feature>
<dbReference type="Gene3D" id="3.40.190.10">
    <property type="entry name" value="Periplasmic binding protein-like II"/>
    <property type="match status" value="1"/>
</dbReference>
<dbReference type="Proteomes" id="UP000277294">
    <property type="component" value="Unassembled WGS sequence"/>
</dbReference>
<dbReference type="OrthoDB" id="8678477at2"/>
<dbReference type="PANTHER" id="PTHR42928">
    <property type="entry name" value="TRICARBOXYLATE-BINDING PROTEIN"/>
    <property type="match status" value="1"/>
</dbReference>
<keyword evidence="4" id="KW-1185">Reference proteome</keyword>
<dbReference type="SUPFAM" id="SSF53850">
    <property type="entry name" value="Periplasmic binding protein-like II"/>
    <property type="match status" value="1"/>
</dbReference>
<dbReference type="InterPro" id="IPR005064">
    <property type="entry name" value="BUG"/>
</dbReference>
<evidence type="ECO:0000313" key="4">
    <source>
        <dbReference type="Proteomes" id="UP000277294"/>
    </source>
</evidence>
<comment type="similarity">
    <text evidence="1">Belongs to the UPF0065 (bug) family.</text>
</comment>
<organism evidence="3 4">
    <name type="scientific">Pigmentiphaga humi</name>
    <dbReference type="NCBI Taxonomy" id="2478468"/>
    <lineage>
        <taxon>Bacteria</taxon>
        <taxon>Pseudomonadati</taxon>
        <taxon>Pseudomonadota</taxon>
        <taxon>Betaproteobacteria</taxon>
        <taxon>Burkholderiales</taxon>
        <taxon>Alcaligenaceae</taxon>
        <taxon>Pigmentiphaga</taxon>
    </lineage>
</organism>
<dbReference type="PANTHER" id="PTHR42928:SF5">
    <property type="entry name" value="BLR1237 PROTEIN"/>
    <property type="match status" value="1"/>
</dbReference>
<dbReference type="RefSeq" id="WP_160142337.1">
    <property type="nucleotide sequence ID" value="NZ_UWPJ01000027.1"/>
</dbReference>
<dbReference type="CDD" id="cd07012">
    <property type="entry name" value="PBP2_Bug_TTT"/>
    <property type="match status" value="1"/>
</dbReference>
<name>A0A3P4B595_9BURK</name>
<evidence type="ECO:0000313" key="3">
    <source>
        <dbReference type="EMBL" id="VCU71469.1"/>
    </source>
</evidence>
<dbReference type="EMBL" id="UWPJ01000027">
    <property type="protein sequence ID" value="VCU71469.1"/>
    <property type="molecule type" value="Genomic_DNA"/>
</dbReference>
<keyword evidence="2" id="KW-0732">Signal</keyword>
<dbReference type="PIRSF" id="PIRSF017082">
    <property type="entry name" value="YflP"/>
    <property type="match status" value="1"/>
</dbReference>
<gene>
    <name evidence="3" type="ORF">PIGHUM_03554</name>
</gene>
<proteinExistence type="inferred from homology"/>
<protein>
    <submittedName>
        <fullName evidence="3">Tripartite tricarboxylate transporter family receptor</fullName>
    </submittedName>
</protein>
<dbReference type="Pfam" id="PF03401">
    <property type="entry name" value="TctC"/>
    <property type="match status" value="1"/>
</dbReference>
<evidence type="ECO:0000256" key="2">
    <source>
        <dbReference type="SAM" id="SignalP"/>
    </source>
</evidence>
<dbReference type="Gene3D" id="3.40.190.150">
    <property type="entry name" value="Bordetella uptake gene, domain 1"/>
    <property type="match status" value="1"/>
</dbReference>
<dbReference type="AlphaFoldDB" id="A0A3P4B595"/>
<reference evidence="3 4" key="1">
    <citation type="submission" date="2018-10" db="EMBL/GenBank/DDBJ databases">
        <authorList>
            <person name="Criscuolo A."/>
        </authorList>
    </citation>
    <scope>NUCLEOTIDE SEQUENCE [LARGE SCALE GENOMIC DNA]</scope>
    <source>
        <strain evidence="3">DnA1</strain>
    </source>
</reference>